<evidence type="ECO:0000256" key="2">
    <source>
        <dbReference type="SAM" id="Phobius"/>
    </source>
</evidence>
<reference evidence="3 4" key="1">
    <citation type="submission" date="2019-08" db="EMBL/GenBank/DDBJ databases">
        <authorList>
            <person name="Khan S.A."/>
            <person name="Jeon C.O."/>
            <person name="Jeong S.E."/>
        </authorList>
    </citation>
    <scope>NUCLEOTIDE SEQUENCE [LARGE SCALE GENOMIC DNA]</scope>
    <source>
        <strain evidence="4">IMCC1728</strain>
    </source>
</reference>
<proteinExistence type="predicted"/>
<feature type="region of interest" description="Disordered" evidence="1">
    <location>
        <begin position="58"/>
        <end position="93"/>
    </location>
</feature>
<protein>
    <recommendedName>
        <fullName evidence="5">Transmembrane protein</fullName>
    </recommendedName>
</protein>
<dbReference type="EMBL" id="VOPW01000001">
    <property type="protein sequence ID" value="TXC65700.1"/>
    <property type="molecule type" value="Genomic_DNA"/>
</dbReference>
<keyword evidence="2" id="KW-0812">Transmembrane</keyword>
<keyword evidence="4" id="KW-1185">Reference proteome</keyword>
<keyword evidence="2" id="KW-0472">Membrane</keyword>
<comment type="caution">
    <text evidence="3">The sequence shown here is derived from an EMBL/GenBank/DDBJ whole genome shotgun (WGS) entry which is preliminary data.</text>
</comment>
<dbReference type="AlphaFoldDB" id="A0A5C6TZM2"/>
<dbReference type="Proteomes" id="UP000321832">
    <property type="component" value="Unassembled WGS sequence"/>
</dbReference>
<sequence length="93" mass="9844">MYLVAIAWGYVVLMMAVAEATSANGSVLGAVFTVLLYGVLPLSIVLYLMNTPHRKRARREAEAREAAASPAAVDPDRGHHAAGAAIAAERKEP</sequence>
<evidence type="ECO:0008006" key="5">
    <source>
        <dbReference type="Google" id="ProtNLM"/>
    </source>
</evidence>
<evidence type="ECO:0000313" key="4">
    <source>
        <dbReference type="Proteomes" id="UP000321832"/>
    </source>
</evidence>
<evidence type="ECO:0000313" key="3">
    <source>
        <dbReference type="EMBL" id="TXC65700.1"/>
    </source>
</evidence>
<keyword evidence="2" id="KW-1133">Transmembrane helix</keyword>
<evidence type="ECO:0000256" key="1">
    <source>
        <dbReference type="SAM" id="MobiDB-lite"/>
    </source>
</evidence>
<name>A0A5C6TZM2_9BURK</name>
<feature type="transmembrane region" description="Helical" evidence="2">
    <location>
        <begin position="30"/>
        <end position="49"/>
    </location>
</feature>
<gene>
    <name evidence="3" type="ORF">FSC37_05475</name>
</gene>
<accession>A0A5C6TZM2</accession>
<organism evidence="3 4">
    <name type="scientific">Piscinibacter aquaticus</name>
    <dbReference type="NCBI Taxonomy" id="392597"/>
    <lineage>
        <taxon>Bacteria</taxon>
        <taxon>Pseudomonadati</taxon>
        <taxon>Pseudomonadota</taxon>
        <taxon>Betaproteobacteria</taxon>
        <taxon>Burkholderiales</taxon>
        <taxon>Sphaerotilaceae</taxon>
        <taxon>Piscinibacter</taxon>
    </lineage>
</organism>